<gene>
    <name evidence="3" type="ORF">PSFLO_02397</name>
</gene>
<feature type="compositionally biased region" description="Basic and acidic residues" evidence="1">
    <location>
        <begin position="326"/>
        <end position="339"/>
    </location>
</feature>
<dbReference type="InterPro" id="IPR001810">
    <property type="entry name" value="F-box_dom"/>
</dbReference>
<accession>A0A5C3EZ84</accession>
<evidence type="ECO:0000256" key="1">
    <source>
        <dbReference type="SAM" id="MobiDB-lite"/>
    </source>
</evidence>
<dbReference type="SUPFAM" id="SSF81383">
    <property type="entry name" value="F-box domain"/>
    <property type="match status" value="1"/>
</dbReference>
<dbReference type="Proteomes" id="UP000323386">
    <property type="component" value="Unassembled WGS sequence"/>
</dbReference>
<dbReference type="InterPro" id="IPR015943">
    <property type="entry name" value="WD40/YVTN_repeat-like_dom_sf"/>
</dbReference>
<dbReference type="EMBL" id="OOIP01000005">
    <property type="protein sequence ID" value="SPO36926.1"/>
    <property type="molecule type" value="Genomic_DNA"/>
</dbReference>
<proteinExistence type="predicted"/>
<dbReference type="SUPFAM" id="SSF101908">
    <property type="entry name" value="Putative isomerase YbhE"/>
    <property type="match status" value="1"/>
</dbReference>
<dbReference type="Gene3D" id="2.130.10.10">
    <property type="entry name" value="YVTN repeat-like/Quinoprotein amine dehydrogenase"/>
    <property type="match status" value="1"/>
</dbReference>
<dbReference type="OrthoDB" id="1259151at2759"/>
<feature type="region of interest" description="Disordered" evidence="1">
    <location>
        <begin position="644"/>
        <end position="680"/>
    </location>
</feature>
<name>A0A5C3EZ84_9BASI</name>
<reference evidence="3 4" key="1">
    <citation type="submission" date="2018-03" db="EMBL/GenBank/DDBJ databases">
        <authorList>
            <person name="Guldener U."/>
        </authorList>
    </citation>
    <scope>NUCLEOTIDE SEQUENCE [LARGE SCALE GENOMIC DNA]</scope>
    <source>
        <strain evidence="3 4">DAOM196992</strain>
    </source>
</reference>
<keyword evidence="4" id="KW-1185">Reference proteome</keyword>
<organism evidence="3 4">
    <name type="scientific">Pseudozyma flocculosa</name>
    <dbReference type="NCBI Taxonomy" id="84751"/>
    <lineage>
        <taxon>Eukaryota</taxon>
        <taxon>Fungi</taxon>
        <taxon>Dikarya</taxon>
        <taxon>Basidiomycota</taxon>
        <taxon>Ustilaginomycotina</taxon>
        <taxon>Ustilaginomycetes</taxon>
        <taxon>Ustilaginales</taxon>
        <taxon>Ustilaginaceae</taxon>
        <taxon>Pseudozyma</taxon>
    </lineage>
</organism>
<dbReference type="Pfam" id="PF12937">
    <property type="entry name" value="F-box-like"/>
    <property type="match status" value="1"/>
</dbReference>
<dbReference type="AlphaFoldDB" id="A0A5C3EZ84"/>
<dbReference type="InterPro" id="IPR036047">
    <property type="entry name" value="F-box-like_dom_sf"/>
</dbReference>
<protein>
    <recommendedName>
        <fullName evidence="2">F-box domain-containing protein</fullName>
    </recommendedName>
</protein>
<feature type="compositionally biased region" description="Acidic residues" evidence="1">
    <location>
        <begin position="575"/>
        <end position="585"/>
    </location>
</feature>
<feature type="domain" description="F-box" evidence="2">
    <location>
        <begin position="9"/>
        <end position="54"/>
    </location>
</feature>
<feature type="compositionally biased region" description="Polar residues" evidence="1">
    <location>
        <begin position="358"/>
        <end position="374"/>
    </location>
</feature>
<evidence type="ECO:0000259" key="2">
    <source>
        <dbReference type="PROSITE" id="PS50181"/>
    </source>
</evidence>
<feature type="compositionally biased region" description="Low complexity" evidence="1">
    <location>
        <begin position="340"/>
        <end position="357"/>
    </location>
</feature>
<evidence type="ECO:0000313" key="3">
    <source>
        <dbReference type="EMBL" id="SPO36926.1"/>
    </source>
</evidence>
<evidence type="ECO:0000313" key="4">
    <source>
        <dbReference type="Proteomes" id="UP000323386"/>
    </source>
</evidence>
<dbReference type="PROSITE" id="PS50181">
    <property type="entry name" value="FBOX"/>
    <property type="match status" value="1"/>
</dbReference>
<sequence>MAADPPATLAGLSSLPSDLLLLIAAKLDPIDLANLAATCTSSLRFVDDLAWRAFVQSRQAPLVLDRTASIPAPTAPDLALQRSVWWHRAKFHLSLSRAWQQKILLATQHDLPLPGHASRAHQKLSSSASRAVARPPPASDFHKSAKLAFAMPYLVLGHSRLVVAVRSDLHLFERTQLTSIDTPSLQALDFSKCHTLHLDTHGRPGSDHSRATPNPWQDITAIKKVDDDCDELVVGFANGTLQRIRIVAQRGKRNKASRLHVIVVETIASPRRREIADVSSSRLAQTDEIVLASISKRGALQVVTVPAGQSTGDNDASDMRQVEEWQIDHEGRPSHRRSTDQSSTSTSTSDGDEGSATPSRSFRSPAFQNAPLTGSTGVKGTRAWCVHVGGGQVVGEQDQRWVAVGLTGDPALFIYMLKRRAGLGRTELGSTYPLTSSGRRTSVFALATPPPTSIVPPYLLFAGFYDGSVRVYDTRQLYRRRRASGSDGGASDEATLRPVATFSDAFGDAAVYSIAFGGVGGCMLLAGNRQHARVRIWDLRELVVRFEPGSLGRPRSDSTSQILTRSRHRIVRPDQDDEDDDDGGDREEGAGREGPGAWFVFPAYPSSSPQYSIVADADRVWGVTDRKVWVLDFGRPCLDLCLAPRSGPEVRGHSPTSGVDERNDQVQDQDEGEGEATGSHVMGTVAYFEHERSLFLRSRLAF</sequence>
<feature type="region of interest" description="Disordered" evidence="1">
    <location>
        <begin position="326"/>
        <end position="374"/>
    </location>
</feature>
<feature type="region of interest" description="Disordered" evidence="1">
    <location>
        <begin position="115"/>
        <end position="137"/>
    </location>
</feature>
<feature type="region of interest" description="Disordered" evidence="1">
    <location>
        <begin position="550"/>
        <end position="597"/>
    </location>
</feature>